<accession>A0AAD5WJX3</accession>
<evidence type="ECO:0000313" key="1">
    <source>
        <dbReference type="EMBL" id="KAJ1373339.1"/>
    </source>
</evidence>
<reference evidence="1" key="1">
    <citation type="submission" date="2021-06" db="EMBL/GenBank/DDBJ databases">
        <title>Parelaphostrongylus tenuis whole genome reference sequence.</title>
        <authorList>
            <person name="Garwood T.J."/>
            <person name="Larsen P.A."/>
            <person name="Fountain-Jones N.M."/>
            <person name="Garbe J.R."/>
            <person name="Macchietto M.G."/>
            <person name="Kania S.A."/>
            <person name="Gerhold R.W."/>
            <person name="Richards J.E."/>
            <person name="Wolf T.M."/>
        </authorList>
    </citation>
    <scope>NUCLEOTIDE SEQUENCE</scope>
    <source>
        <strain evidence="1">MNPRO001-30</strain>
        <tissue evidence="1">Meninges</tissue>
    </source>
</reference>
<name>A0AAD5WJX3_PARTN</name>
<sequence length="162" mass="18112">MVTKSRCINLMNGGIQVRQTKKKPSTKGERRCSLAHIPNDELMCSRYTIMQIMPSYEGRVHSAGFVTMLLFRTHSPEERYTDLAPIDLLRDGRTPCTPTSHIRSDSSMNCIAIIPSFQPRNSICERTPMKTTISTPVTSPTSLMSSLIVLSGKAFNLYSPND</sequence>
<keyword evidence="2" id="KW-1185">Reference proteome</keyword>
<dbReference type="Proteomes" id="UP001196413">
    <property type="component" value="Unassembled WGS sequence"/>
</dbReference>
<evidence type="ECO:0000313" key="2">
    <source>
        <dbReference type="Proteomes" id="UP001196413"/>
    </source>
</evidence>
<gene>
    <name evidence="1" type="ORF">KIN20_035715</name>
</gene>
<proteinExistence type="predicted"/>
<dbReference type="EMBL" id="JAHQIW010007266">
    <property type="protein sequence ID" value="KAJ1373339.1"/>
    <property type="molecule type" value="Genomic_DNA"/>
</dbReference>
<protein>
    <submittedName>
        <fullName evidence="1">Uncharacterized protein</fullName>
    </submittedName>
</protein>
<dbReference type="AlphaFoldDB" id="A0AAD5WJX3"/>
<comment type="caution">
    <text evidence="1">The sequence shown here is derived from an EMBL/GenBank/DDBJ whole genome shotgun (WGS) entry which is preliminary data.</text>
</comment>
<organism evidence="1 2">
    <name type="scientific">Parelaphostrongylus tenuis</name>
    <name type="common">Meningeal worm</name>
    <dbReference type="NCBI Taxonomy" id="148309"/>
    <lineage>
        <taxon>Eukaryota</taxon>
        <taxon>Metazoa</taxon>
        <taxon>Ecdysozoa</taxon>
        <taxon>Nematoda</taxon>
        <taxon>Chromadorea</taxon>
        <taxon>Rhabditida</taxon>
        <taxon>Rhabditina</taxon>
        <taxon>Rhabditomorpha</taxon>
        <taxon>Strongyloidea</taxon>
        <taxon>Metastrongylidae</taxon>
        <taxon>Parelaphostrongylus</taxon>
    </lineage>
</organism>